<keyword evidence="2" id="KW-1185">Reference proteome</keyword>
<sequence length="66" mass="7882">MDKDKKENRKTSMPRLIINDATIEKLGELLQENPRGLLLVRDEFAGFFAKMENKDYERPCFLFRNF</sequence>
<dbReference type="Proteomes" id="UP001500864">
    <property type="component" value="Unassembled WGS sequence"/>
</dbReference>
<organism evidence="1 2">
    <name type="scientific">Bartonella jaculi</name>
    <dbReference type="NCBI Taxonomy" id="686226"/>
    <lineage>
        <taxon>Bacteria</taxon>
        <taxon>Pseudomonadati</taxon>
        <taxon>Pseudomonadota</taxon>
        <taxon>Alphaproteobacteria</taxon>
        <taxon>Hyphomicrobiales</taxon>
        <taxon>Bartonellaceae</taxon>
        <taxon>Bartonella</taxon>
    </lineage>
</organism>
<evidence type="ECO:0000313" key="1">
    <source>
        <dbReference type="EMBL" id="GAA5105678.1"/>
    </source>
</evidence>
<reference evidence="2" key="1">
    <citation type="journal article" date="2019" name="Int. J. Syst. Evol. Microbiol.">
        <title>The Global Catalogue of Microorganisms (GCM) 10K type strain sequencing project: providing services to taxonomists for standard genome sequencing and annotation.</title>
        <authorList>
            <consortium name="The Broad Institute Genomics Platform"/>
            <consortium name="The Broad Institute Genome Sequencing Center for Infectious Disease"/>
            <person name="Wu L."/>
            <person name="Ma J."/>
        </authorList>
    </citation>
    <scope>NUCLEOTIDE SEQUENCE [LARGE SCALE GENOMIC DNA]</scope>
    <source>
        <strain evidence="2">JCM 17712</strain>
    </source>
</reference>
<dbReference type="EMBL" id="BAABIZ010000004">
    <property type="protein sequence ID" value="GAA5105678.1"/>
    <property type="molecule type" value="Genomic_DNA"/>
</dbReference>
<comment type="caution">
    <text evidence="1">The sequence shown here is derived from an EMBL/GenBank/DDBJ whole genome shotgun (WGS) entry which is preliminary data.</text>
</comment>
<dbReference type="Pfam" id="PF13148">
    <property type="entry name" value="DUF3987"/>
    <property type="match status" value="1"/>
</dbReference>
<name>A0ABP9N2D6_9HYPH</name>
<evidence type="ECO:0000313" key="2">
    <source>
        <dbReference type="Proteomes" id="UP001500864"/>
    </source>
</evidence>
<proteinExistence type="predicted"/>
<gene>
    <name evidence="1" type="ORF">GCM10023261_05280</name>
</gene>
<dbReference type="InterPro" id="IPR025048">
    <property type="entry name" value="DUF3987"/>
</dbReference>
<protein>
    <submittedName>
        <fullName evidence="1">Uncharacterized protein</fullName>
    </submittedName>
</protein>
<accession>A0ABP9N2D6</accession>